<dbReference type="EMBL" id="BGZK01000297">
    <property type="protein sequence ID" value="GBP34991.1"/>
    <property type="molecule type" value="Genomic_DNA"/>
</dbReference>
<evidence type="ECO:0000313" key="2">
    <source>
        <dbReference type="Proteomes" id="UP000299102"/>
    </source>
</evidence>
<protein>
    <submittedName>
        <fullName evidence="1">Uncharacterized protein</fullName>
    </submittedName>
</protein>
<keyword evidence="2" id="KW-1185">Reference proteome</keyword>
<comment type="caution">
    <text evidence="1">The sequence shown here is derived from an EMBL/GenBank/DDBJ whole genome shotgun (WGS) entry which is preliminary data.</text>
</comment>
<reference evidence="1 2" key="1">
    <citation type="journal article" date="2019" name="Commun. Biol.">
        <title>The bagworm genome reveals a unique fibroin gene that provides high tensile strength.</title>
        <authorList>
            <person name="Kono N."/>
            <person name="Nakamura H."/>
            <person name="Ohtoshi R."/>
            <person name="Tomita M."/>
            <person name="Numata K."/>
            <person name="Arakawa K."/>
        </authorList>
    </citation>
    <scope>NUCLEOTIDE SEQUENCE [LARGE SCALE GENOMIC DNA]</scope>
</reference>
<evidence type="ECO:0000313" key="1">
    <source>
        <dbReference type="EMBL" id="GBP34991.1"/>
    </source>
</evidence>
<name>A0A4C1V7Z4_EUMVA</name>
<gene>
    <name evidence="1" type="ORF">EVAR_28456_1</name>
</gene>
<proteinExistence type="predicted"/>
<organism evidence="1 2">
    <name type="scientific">Eumeta variegata</name>
    <name type="common">Bagworm moth</name>
    <name type="synonym">Eumeta japonica</name>
    <dbReference type="NCBI Taxonomy" id="151549"/>
    <lineage>
        <taxon>Eukaryota</taxon>
        <taxon>Metazoa</taxon>
        <taxon>Ecdysozoa</taxon>
        <taxon>Arthropoda</taxon>
        <taxon>Hexapoda</taxon>
        <taxon>Insecta</taxon>
        <taxon>Pterygota</taxon>
        <taxon>Neoptera</taxon>
        <taxon>Endopterygota</taxon>
        <taxon>Lepidoptera</taxon>
        <taxon>Glossata</taxon>
        <taxon>Ditrysia</taxon>
        <taxon>Tineoidea</taxon>
        <taxon>Psychidae</taxon>
        <taxon>Oiketicinae</taxon>
        <taxon>Eumeta</taxon>
    </lineage>
</organism>
<dbReference type="Proteomes" id="UP000299102">
    <property type="component" value="Unassembled WGS sequence"/>
</dbReference>
<accession>A0A4C1V7Z4</accession>
<sequence length="75" mass="8881">MKYHDETRIQESLIRLFKLQRQNNLVVPTRGLRYARYCWYRTAGPLGYLRLGAEAQAPLPQYPYFNLRGSISTFI</sequence>
<dbReference type="AlphaFoldDB" id="A0A4C1V7Z4"/>